<evidence type="ECO:0000256" key="1">
    <source>
        <dbReference type="ARBA" id="ARBA00022857"/>
    </source>
</evidence>
<keyword evidence="4" id="KW-1185">Reference proteome</keyword>
<evidence type="ECO:0000313" key="4">
    <source>
        <dbReference type="Proteomes" id="UP001596972"/>
    </source>
</evidence>
<dbReference type="InterPro" id="IPR013149">
    <property type="entry name" value="ADH-like_C"/>
</dbReference>
<name>A0ABW3EQU5_9ACTN</name>
<dbReference type="Pfam" id="PF08240">
    <property type="entry name" value="ADH_N"/>
    <property type="match status" value="1"/>
</dbReference>
<dbReference type="SMART" id="SM00829">
    <property type="entry name" value="PKS_ER"/>
    <property type="match status" value="1"/>
</dbReference>
<dbReference type="PANTHER" id="PTHR44154">
    <property type="entry name" value="QUINONE OXIDOREDUCTASE"/>
    <property type="match status" value="1"/>
</dbReference>
<sequence>MRAAWYERPGPAHQVLIVGTMPVPWPAPGEVRVKIAVSGVHRRDAVKRHGRRGPGMTFPRVIPHDDGAGVIDAVGRGVDARRLGQRVWIYLAQSYRPFGTAAEYAVVPAVQAVPLPAGVPFDQAAGMGVPGIIAHRAVFEDGPVDGRLVLVTGALCTVGRAAVTMARRGGAVVIATVHGPSRLEAALAAGAHYAVDVSRGGAAARIGAIAPYGVDRVVEGAFGADLAADPEIVAHGGTIAVHSSDRADPAVPYRRLADKNITVHFLGHDDFPDEANRQATADLTAALRDGDLWYPVAARFPLERIAEAHAAAENGSPAGHIVLELDPAGARPDPA</sequence>
<dbReference type="CDD" id="cd08253">
    <property type="entry name" value="zeta_crystallin"/>
    <property type="match status" value="1"/>
</dbReference>
<gene>
    <name evidence="3" type="ORF">ACFQ11_15930</name>
</gene>
<dbReference type="Proteomes" id="UP001596972">
    <property type="component" value="Unassembled WGS sequence"/>
</dbReference>
<organism evidence="3 4">
    <name type="scientific">Actinomadura sediminis</name>
    <dbReference type="NCBI Taxonomy" id="1038904"/>
    <lineage>
        <taxon>Bacteria</taxon>
        <taxon>Bacillati</taxon>
        <taxon>Actinomycetota</taxon>
        <taxon>Actinomycetes</taxon>
        <taxon>Streptosporangiales</taxon>
        <taxon>Thermomonosporaceae</taxon>
        <taxon>Actinomadura</taxon>
    </lineage>
</organism>
<dbReference type="InterPro" id="IPR020843">
    <property type="entry name" value="ER"/>
</dbReference>
<dbReference type="PANTHER" id="PTHR44154:SF1">
    <property type="entry name" value="QUINONE OXIDOREDUCTASE"/>
    <property type="match status" value="1"/>
</dbReference>
<dbReference type="SUPFAM" id="SSF50129">
    <property type="entry name" value="GroES-like"/>
    <property type="match status" value="1"/>
</dbReference>
<accession>A0ABW3EQU5</accession>
<dbReference type="InterPro" id="IPR013154">
    <property type="entry name" value="ADH-like_N"/>
</dbReference>
<protein>
    <submittedName>
        <fullName evidence="3">NADPH:quinone reductase</fullName>
    </submittedName>
</protein>
<evidence type="ECO:0000259" key="2">
    <source>
        <dbReference type="SMART" id="SM00829"/>
    </source>
</evidence>
<dbReference type="InterPro" id="IPR036291">
    <property type="entry name" value="NAD(P)-bd_dom_sf"/>
</dbReference>
<dbReference type="Gene3D" id="3.90.180.10">
    <property type="entry name" value="Medium-chain alcohol dehydrogenases, catalytic domain"/>
    <property type="match status" value="1"/>
</dbReference>
<dbReference type="InterPro" id="IPR051603">
    <property type="entry name" value="Zinc-ADH_QOR/CCCR"/>
</dbReference>
<keyword evidence="1" id="KW-0521">NADP</keyword>
<reference evidence="4" key="1">
    <citation type="journal article" date="2019" name="Int. J. Syst. Evol. Microbiol.">
        <title>The Global Catalogue of Microorganisms (GCM) 10K type strain sequencing project: providing services to taxonomists for standard genome sequencing and annotation.</title>
        <authorList>
            <consortium name="The Broad Institute Genomics Platform"/>
            <consortium name="The Broad Institute Genome Sequencing Center for Infectious Disease"/>
            <person name="Wu L."/>
            <person name="Ma J."/>
        </authorList>
    </citation>
    <scope>NUCLEOTIDE SEQUENCE [LARGE SCALE GENOMIC DNA]</scope>
    <source>
        <strain evidence="4">JCM 31202</strain>
    </source>
</reference>
<dbReference type="Pfam" id="PF00107">
    <property type="entry name" value="ADH_zinc_N"/>
    <property type="match status" value="1"/>
</dbReference>
<dbReference type="InterPro" id="IPR011032">
    <property type="entry name" value="GroES-like_sf"/>
</dbReference>
<feature type="domain" description="Enoyl reductase (ER)" evidence="2">
    <location>
        <begin position="12"/>
        <end position="323"/>
    </location>
</feature>
<dbReference type="EMBL" id="JBHTJA010000027">
    <property type="protein sequence ID" value="MFD0901890.1"/>
    <property type="molecule type" value="Genomic_DNA"/>
</dbReference>
<comment type="caution">
    <text evidence="3">The sequence shown here is derived from an EMBL/GenBank/DDBJ whole genome shotgun (WGS) entry which is preliminary data.</text>
</comment>
<dbReference type="SUPFAM" id="SSF51735">
    <property type="entry name" value="NAD(P)-binding Rossmann-fold domains"/>
    <property type="match status" value="1"/>
</dbReference>
<evidence type="ECO:0000313" key="3">
    <source>
        <dbReference type="EMBL" id="MFD0901890.1"/>
    </source>
</evidence>
<dbReference type="Gene3D" id="3.40.50.720">
    <property type="entry name" value="NAD(P)-binding Rossmann-like Domain"/>
    <property type="match status" value="1"/>
</dbReference>
<proteinExistence type="predicted"/>